<dbReference type="AlphaFoldDB" id="A0A4S8K993"/>
<reference evidence="1 2" key="1">
    <citation type="journal article" date="2019" name="Nat. Plants">
        <title>Genome sequencing of Musa balbisiana reveals subgenome evolution and function divergence in polyploid bananas.</title>
        <authorList>
            <person name="Yao X."/>
        </authorList>
    </citation>
    <scope>NUCLEOTIDE SEQUENCE [LARGE SCALE GENOMIC DNA]</scope>
    <source>
        <strain evidence="2">cv. DH-PKW</strain>
        <tissue evidence="1">Leaves</tissue>
    </source>
</reference>
<protein>
    <submittedName>
        <fullName evidence="1">Uncharacterized protein</fullName>
    </submittedName>
</protein>
<evidence type="ECO:0000313" key="1">
    <source>
        <dbReference type="EMBL" id="THU71596.1"/>
    </source>
</evidence>
<dbReference type="Proteomes" id="UP000317650">
    <property type="component" value="Chromosome 4"/>
</dbReference>
<dbReference type="EMBL" id="PYDT01000001">
    <property type="protein sequence ID" value="THU71596.1"/>
    <property type="molecule type" value="Genomic_DNA"/>
</dbReference>
<evidence type="ECO:0000313" key="2">
    <source>
        <dbReference type="Proteomes" id="UP000317650"/>
    </source>
</evidence>
<proteinExistence type="predicted"/>
<name>A0A4S8K993_MUSBA</name>
<comment type="caution">
    <text evidence="1">The sequence shown here is derived from an EMBL/GenBank/DDBJ whole genome shotgun (WGS) entry which is preliminary data.</text>
</comment>
<keyword evidence="2" id="KW-1185">Reference proteome</keyword>
<organism evidence="1 2">
    <name type="scientific">Musa balbisiana</name>
    <name type="common">Banana</name>
    <dbReference type="NCBI Taxonomy" id="52838"/>
    <lineage>
        <taxon>Eukaryota</taxon>
        <taxon>Viridiplantae</taxon>
        <taxon>Streptophyta</taxon>
        <taxon>Embryophyta</taxon>
        <taxon>Tracheophyta</taxon>
        <taxon>Spermatophyta</taxon>
        <taxon>Magnoliopsida</taxon>
        <taxon>Liliopsida</taxon>
        <taxon>Zingiberales</taxon>
        <taxon>Musaceae</taxon>
        <taxon>Musa</taxon>
    </lineage>
</organism>
<sequence>MLAVGGRNALHPGRWEDHWLHHPIQNYVDQITHEQHYSLRRFQERTTTRFRSKKDLSQCKLNPESKAVGLVTSEFLSHTRLHSSLFWRFT</sequence>
<accession>A0A4S8K993</accession>
<gene>
    <name evidence="1" type="ORF">C4D60_Mb04t03120</name>
</gene>